<evidence type="ECO:0000256" key="4">
    <source>
        <dbReference type="ARBA" id="ARBA00022448"/>
    </source>
</evidence>
<dbReference type="NCBIfam" id="TIGR00840">
    <property type="entry name" value="b_cpa1"/>
    <property type="match status" value="1"/>
</dbReference>
<keyword evidence="6 13" id="KW-0812">Transmembrane</keyword>
<keyword evidence="9" id="KW-0915">Sodium</keyword>
<dbReference type="HOGENOM" id="CLU_005912_7_0_1"/>
<feature type="transmembrane region" description="Helical" evidence="14">
    <location>
        <begin position="20"/>
        <end position="41"/>
    </location>
</feature>
<dbReference type="Bgee" id="ENSMMUG00000009694">
    <property type="expression patterns" value="Expressed in spleen and 22 other cell types or tissues"/>
</dbReference>
<feature type="transmembrane region" description="Helical" evidence="14">
    <location>
        <begin position="367"/>
        <end position="387"/>
    </location>
</feature>
<dbReference type="eggNOG" id="KOG1965">
    <property type="taxonomic scope" value="Eukaryota"/>
</dbReference>
<gene>
    <name evidence="16 18" type="primary">SLC9A9</name>
</gene>
<dbReference type="PRINTS" id="PR01088">
    <property type="entry name" value="NAHEXCHNGR6"/>
</dbReference>
<dbReference type="GO" id="GO:0005886">
    <property type="term" value="C:plasma membrane"/>
    <property type="evidence" value="ECO:0007669"/>
    <property type="project" value="UniProtKB-SubCell"/>
</dbReference>
<dbReference type="VEuPathDB" id="HostDB:ENSMMUG00000009694"/>
<evidence type="ECO:0000256" key="1">
    <source>
        <dbReference type="ARBA" id="ARBA00004195"/>
    </source>
</evidence>
<dbReference type="Gene3D" id="6.10.140.1330">
    <property type="match status" value="1"/>
</dbReference>
<evidence type="ECO:0000256" key="8">
    <source>
        <dbReference type="ARBA" id="ARBA00022989"/>
    </source>
</evidence>
<dbReference type="Pfam" id="PF00999">
    <property type="entry name" value="Na_H_Exchanger"/>
    <property type="match status" value="1"/>
</dbReference>
<dbReference type="InterPro" id="IPR006153">
    <property type="entry name" value="Cation/H_exchanger_TM"/>
</dbReference>
<dbReference type="PANTHER" id="PTHR10110">
    <property type="entry name" value="SODIUM/HYDROGEN EXCHANGER"/>
    <property type="match status" value="1"/>
</dbReference>
<keyword evidence="11 14" id="KW-0472">Membrane</keyword>
<reference evidence="16" key="3">
    <citation type="submission" date="2025-08" db="UniProtKB">
        <authorList>
            <consortium name="Ensembl"/>
        </authorList>
    </citation>
    <scope>IDENTIFICATION</scope>
    <source>
        <strain evidence="16">17573</strain>
    </source>
</reference>
<keyword evidence="4 13" id="KW-0813">Transport</keyword>
<dbReference type="InterPro" id="IPR004709">
    <property type="entry name" value="NaH_exchanger"/>
</dbReference>
<feature type="domain" description="Cation/H+ exchanger transmembrane" evidence="15">
    <location>
        <begin position="33"/>
        <end position="486"/>
    </location>
</feature>
<keyword evidence="7" id="KW-0967">Endosome</keyword>
<name>F6Y3P6_MACMU</name>
<accession>F6Y3P6</accession>
<feature type="transmembrane region" description="Helical" evidence="14">
    <location>
        <begin position="394"/>
        <end position="419"/>
    </location>
</feature>
<dbReference type="PRINTS" id="PR01084">
    <property type="entry name" value="NAHEXCHNGR"/>
</dbReference>
<proteinExistence type="inferred from homology"/>
<feature type="transmembrane region" description="Helical" evidence="14">
    <location>
        <begin position="133"/>
        <end position="150"/>
    </location>
</feature>
<evidence type="ECO:0000256" key="7">
    <source>
        <dbReference type="ARBA" id="ARBA00022753"/>
    </source>
</evidence>
<dbReference type="GO" id="GO:0006885">
    <property type="term" value="P:regulation of pH"/>
    <property type="evidence" value="ECO:0007669"/>
    <property type="project" value="InterPro"/>
</dbReference>
<dbReference type="VGNC" id="VGNC:77747">
    <property type="gene designation" value="SLC9A9"/>
</dbReference>
<feature type="transmembrane region" description="Helical" evidence="14">
    <location>
        <begin position="48"/>
        <end position="69"/>
    </location>
</feature>
<dbReference type="Proteomes" id="UP000006718">
    <property type="component" value="Chromosome 2"/>
</dbReference>
<dbReference type="Ensembl" id="ENSMMUT00000013534.4">
    <property type="protein sequence ID" value="ENSMMUP00000012681.3"/>
    <property type="gene ID" value="ENSMMUG00000009694.4"/>
</dbReference>
<reference evidence="17" key="1">
    <citation type="journal article" date="2007" name="Science">
        <title>Evolutionary and biomedical insights from the rhesus macaque genome.</title>
        <authorList>
            <person name="Gibbs R.A."/>
            <person name="Rogers J."/>
            <person name="Katze M.G."/>
            <person name="Bumgarner R."/>
            <person name="Weinstock G.M."/>
            <person name="Mardis E.R."/>
            <person name="Remington K.A."/>
            <person name="Strausberg R.L."/>
            <person name="Venter J.C."/>
            <person name="Wilson R.K."/>
            <person name="Batzer M.A."/>
            <person name="Bustamante C.D."/>
            <person name="Eichler E.E."/>
            <person name="Hahn M.W."/>
            <person name="Hardison R.C."/>
            <person name="Makova K.D."/>
            <person name="Miller W."/>
            <person name="Milosavljevic A."/>
            <person name="Palermo R.E."/>
            <person name="Siepel A."/>
            <person name="Sikela J.M."/>
            <person name="Attaway T."/>
            <person name="Bell S."/>
            <person name="Bernard K.E."/>
            <person name="Buhay C.J."/>
            <person name="Chandrabose M.N."/>
            <person name="Dao M."/>
            <person name="Davis C."/>
            <person name="Delehaunty K.D."/>
            <person name="Ding Y."/>
            <person name="Dinh H.H."/>
            <person name="Dugan-Rocha S."/>
            <person name="Fulton L.A."/>
            <person name="Gabisi R.A."/>
            <person name="Garner T.T."/>
            <person name="Godfrey J."/>
            <person name="Hawes A.C."/>
            <person name="Hernandez J."/>
            <person name="Hines S."/>
            <person name="Holder M."/>
            <person name="Hume J."/>
            <person name="Jhangiani S.N."/>
            <person name="Joshi V."/>
            <person name="Khan Z.M."/>
            <person name="Kirkness E.F."/>
            <person name="Cree A."/>
            <person name="Fowler R.G."/>
            <person name="Lee S."/>
            <person name="Lewis L.R."/>
            <person name="Li Z."/>
            <person name="Liu Y.-S."/>
            <person name="Moore S.M."/>
            <person name="Muzny D."/>
            <person name="Nazareth L.V."/>
            <person name="Ngo D.N."/>
            <person name="Okwuonu G.O."/>
            <person name="Pai G."/>
            <person name="Parker D."/>
            <person name="Paul H.A."/>
            <person name="Pfannkoch C."/>
            <person name="Pohl C.S."/>
            <person name="Rogers Y.-H.C."/>
            <person name="Ruiz S.J."/>
            <person name="Sabo A."/>
            <person name="Santibanez J."/>
            <person name="Schneider B.W."/>
            <person name="Smith S.M."/>
            <person name="Sodergren E."/>
            <person name="Svatek A.F."/>
            <person name="Utterback T.R."/>
            <person name="Vattathil S."/>
            <person name="Warren W."/>
            <person name="White C.S."/>
            <person name="Chinwalla A.T."/>
            <person name="Feng Y."/>
            <person name="Halpern A.L."/>
            <person name="Hillier L.W."/>
            <person name="Huang X."/>
            <person name="Minx P."/>
            <person name="Nelson J.O."/>
            <person name="Pepin K.H."/>
            <person name="Qin X."/>
            <person name="Sutton G.G."/>
            <person name="Venter E."/>
            <person name="Walenz B.P."/>
            <person name="Wallis J.W."/>
            <person name="Worley K.C."/>
            <person name="Yang S.-P."/>
            <person name="Jones S.M."/>
            <person name="Marra M.A."/>
            <person name="Rocchi M."/>
            <person name="Schein J.E."/>
            <person name="Baertsch R."/>
            <person name="Clarke L."/>
            <person name="Csuros M."/>
            <person name="Glasscock J."/>
            <person name="Harris R.A."/>
            <person name="Havlak P."/>
            <person name="Jackson A.R."/>
            <person name="Jiang H."/>
            <person name="Liu Y."/>
            <person name="Messina D.N."/>
            <person name="Shen Y."/>
            <person name="Song H.X.-Z."/>
            <person name="Wylie T."/>
            <person name="Zhang L."/>
            <person name="Birney E."/>
            <person name="Han K."/>
            <person name="Konkel M.K."/>
            <person name="Lee J."/>
            <person name="Smit A.F.A."/>
            <person name="Ullmer B."/>
            <person name="Wang H."/>
            <person name="Xing J."/>
            <person name="Burhans R."/>
            <person name="Cheng Z."/>
            <person name="Karro J.E."/>
            <person name="Ma J."/>
            <person name="Raney B."/>
            <person name="She X."/>
            <person name="Cox M.J."/>
            <person name="Demuth J.P."/>
            <person name="Dumas L.J."/>
            <person name="Han S.-G."/>
            <person name="Hopkins J."/>
            <person name="Karimpour-Fard A."/>
            <person name="Kim Y.H."/>
            <person name="Pollack J.R."/>
            <person name="Vinar T."/>
            <person name="Addo-Quaye C."/>
            <person name="Degenhardt J."/>
            <person name="Denby A."/>
            <person name="Hubisz M.J."/>
            <person name="Indap A."/>
            <person name="Kosiol C."/>
            <person name="Lahn B.T."/>
            <person name="Lawson H.A."/>
            <person name="Marklein A."/>
            <person name="Nielsen R."/>
            <person name="Vallender E.J."/>
            <person name="Clark A.G."/>
            <person name="Ferguson B."/>
            <person name="Hernandez R.D."/>
            <person name="Hirani K."/>
            <person name="Kehrer-Sawatzki H."/>
            <person name="Kolb J."/>
            <person name="Patil S."/>
            <person name="Pu L.-L."/>
            <person name="Ren Y."/>
            <person name="Smith D.G."/>
            <person name="Wheeler D.A."/>
            <person name="Schenck I."/>
            <person name="Ball E.V."/>
            <person name="Chen R."/>
            <person name="Cooper D.N."/>
            <person name="Giardine B."/>
            <person name="Hsu F."/>
            <person name="Kent W.J."/>
            <person name="Lesk A."/>
            <person name="Nelson D.L."/>
            <person name="O'brien W.E."/>
            <person name="Pruefer K."/>
            <person name="Stenson P.D."/>
            <person name="Wallace J.C."/>
            <person name="Ke H."/>
            <person name="Liu X.-M."/>
            <person name="Wang P."/>
            <person name="Xiang A.P."/>
            <person name="Yang F."/>
            <person name="Barber G.P."/>
            <person name="Haussler D."/>
            <person name="Karolchik D."/>
            <person name="Kern A.D."/>
            <person name="Kuhn R.M."/>
            <person name="Smith K.E."/>
            <person name="Zwieg A.S."/>
        </authorList>
    </citation>
    <scope>NUCLEOTIDE SEQUENCE [LARGE SCALE GENOMIC DNA]</scope>
    <source>
        <strain evidence="17">17573</strain>
    </source>
</reference>
<feature type="transmembrane region" description="Helical" evidence="14">
    <location>
        <begin position="314"/>
        <end position="347"/>
    </location>
</feature>
<keyword evidence="8 14" id="KW-1133">Transmembrane helix</keyword>
<reference evidence="16" key="4">
    <citation type="submission" date="2025-09" db="UniProtKB">
        <authorList>
            <consortium name="Ensembl"/>
        </authorList>
    </citation>
    <scope>IDENTIFICATION</scope>
    <source>
        <strain evidence="16">17573</strain>
    </source>
</reference>
<sequence length="583" mass="65599">MERQSRIMSEKDEYQFQHQGAVELLVFNFLLILTILTIWLFKNHRFRFLHETGGAMVYGLIMGLILRYATAPTDIESGTVYDCVKLTFSPSTLLVNITDQVYEYKYKREISQHNISPHQGNAILEKMTFDPEIFFNVLLPPIIFHAGYSLKKRHFFQNLGSILTYAFLGTAISCIVIGLIMYGFVKAMIHAGQLKNGDFHFTDCLFFGSLMSATDPVTVLAIFHELHVDLDLYTLLFGESVLNDAVAIVLTYSISIYSPKENPNAFDAAAFFQSVGNFLGIFAGSFAMGSAYAIITALLTKFTKLCEFPMLETGLFFLLSWSAFLSAEAAGLTGIVAVLFCGVTQAHYTYNNLSSDSKIRTKQLFEFMNFLAENVIFCYMGLALFTFQNHIFNAFFILGAFLAIFVARACNIYPLSFLLNLGRKQKIPWNFQHMMMFSGLRGAIAFALAIRNTESQPKQMMFTTTLLLVFFTVWVFGGGTTPMLTWLQIRVGVDLDENLKEDPSSQHQQITWIKTRRKQRVLGSSECGMASTTIRKINQCGVAQTKGPHAHWKDGMEPPGICTLCKGGAWRLQLTSESPCIQL</sequence>
<keyword evidence="13" id="KW-0050">Antiport</keyword>
<dbReference type="PANTHER" id="PTHR10110:SF61">
    <property type="entry name" value="SODIUM_HYDROGEN EXCHANGER 9"/>
    <property type="match status" value="1"/>
</dbReference>
<keyword evidence="17" id="KW-1185">Reference proteome</keyword>
<evidence type="ECO:0000256" key="5">
    <source>
        <dbReference type="ARBA" id="ARBA00022475"/>
    </source>
</evidence>
<evidence type="ECO:0000313" key="16">
    <source>
        <dbReference type="Ensembl" id="ENSMMUP00000012681.3"/>
    </source>
</evidence>
<evidence type="ECO:0000256" key="12">
    <source>
        <dbReference type="ARBA" id="ARBA00023201"/>
    </source>
</evidence>
<evidence type="ECO:0000256" key="11">
    <source>
        <dbReference type="ARBA" id="ARBA00023136"/>
    </source>
</evidence>
<keyword evidence="5" id="KW-1003">Cell membrane</keyword>
<evidence type="ECO:0000256" key="10">
    <source>
        <dbReference type="ARBA" id="ARBA00023065"/>
    </source>
</evidence>
<evidence type="ECO:0000256" key="14">
    <source>
        <dbReference type="SAM" id="Phobius"/>
    </source>
</evidence>
<evidence type="ECO:0000256" key="3">
    <source>
        <dbReference type="ARBA" id="ARBA00007367"/>
    </source>
</evidence>
<dbReference type="AlphaFoldDB" id="F6Y3P6"/>
<evidence type="ECO:0000256" key="9">
    <source>
        <dbReference type="ARBA" id="ARBA00023053"/>
    </source>
</evidence>
<feature type="transmembrane region" description="Helical" evidence="14">
    <location>
        <begin position="235"/>
        <end position="258"/>
    </location>
</feature>
<feature type="transmembrane region" description="Helical" evidence="14">
    <location>
        <begin position="278"/>
        <end position="302"/>
    </location>
</feature>
<dbReference type="InterPro" id="IPR002090">
    <property type="entry name" value="NHE-6/7/9"/>
</dbReference>
<reference evidence="16" key="2">
    <citation type="submission" date="2019-01" db="EMBL/GenBank/DDBJ databases">
        <authorList>
            <person name="Graves T."/>
            <person name="Eichler E.E."/>
            <person name="Wilson R.K."/>
        </authorList>
    </citation>
    <scope>NUCLEOTIDE SEQUENCE [LARGE SCALE GENOMIC DNA]</scope>
    <source>
        <strain evidence="16">17573</strain>
    </source>
</reference>
<feature type="transmembrane region" description="Helical" evidence="14">
    <location>
        <begin position="462"/>
        <end position="487"/>
    </location>
</feature>
<evidence type="ECO:0000313" key="18">
    <source>
        <dbReference type="VGNC" id="VGNC:77747"/>
    </source>
</evidence>
<evidence type="ECO:0000256" key="13">
    <source>
        <dbReference type="RuleBase" id="RU003722"/>
    </source>
</evidence>
<comment type="subcellular location">
    <subcellularLocation>
        <location evidence="2">Cell membrane</location>
        <topology evidence="2">Multi-pass membrane protein</topology>
    </subcellularLocation>
    <subcellularLocation>
        <location evidence="1">Recycling endosome membrane</location>
        <topology evidence="1">Multi-pass membrane protein</topology>
    </subcellularLocation>
</comment>
<evidence type="ECO:0000259" key="15">
    <source>
        <dbReference type="Pfam" id="PF00999"/>
    </source>
</evidence>
<evidence type="ECO:0000256" key="2">
    <source>
        <dbReference type="ARBA" id="ARBA00004651"/>
    </source>
</evidence>
<dbReference type="InterPro" id="IPR018422">
    <property type="entry name" value="Cation/H_exchanger_CPA1"/>
</dbReference>
<organism evidence="16 17">
    <name type="scientific">Macaca mulatta</name>
    <name type="common">Rhesus macaque</name>
    <dbReference type="NCBI Taxonomy" id="9544"/>
    <lineage>
        <taxon>Eukaryota</taxon>
        <taxon>Metazoa</taxon>
        <taxon>Chordata</taxon>
        <taxon>Craniata</taxon>
        <taxon>Vertebrata</taxon>
        <taxon>Euteleostomi</taxon>
        <taxon>Mammalia</taxon>
        <taxon>Eutheria</taxon>
        <taxon>Euarchontoglires</taxon>
        <taxon>Primates</taxon>
        <taxon>Haplorrhini</taxon>
        <taxon>Catarrhini</taxon>
        <taxon>Cercopithecidae</taxon>
        <taxon>Cercopithecinae</taxon>
        <taxon>Macaca</taxon>
    </lineage>
</organism>
<dbReference type="GO" id="GO:0015385">
    <property type="term" value="F:sodium:proton antiporter activity"/>
    <property type="evidence" value="ECO:0007669"/>
    <property type="project" value="InterPro"/>
</dbReference>
<dbReference type="ExpressionAtlas" id="F6Y3P6">
    <property type="expression patterns" value="baseline"/>
</dbReference>
<keyword evidence="12 13" id="KW-0739">Sodium transport</keyword>
<keyword evidence="10 13" id="KW-0406">Ion transport</keyword>
<evidence type="ECO:0000313" key="17">
    <source>
        <dbReference type="Proteomes" id="UP000006718"/>
    </source>
</evidence>
<dbReference type="GO" id="GO:0055038">
    <property type="term" value="C:recycling endosome membrane"/>
    <property type="evidence" value="ECO:0007669"/>
    <property type="project" value="UniProtKB-SubCell"/>
</dbReference>
<protein>
    <recommendedName>
        <fullName evidence="13">Sodium/hydrogen exchanger</fullName>
    </recommendedName>
</protein>
<evidence type="ECO:0000256" key="6">
    <source>
        <dbReference type="ARBA" id="ARBA00022692"/>
    </source>
</evidence>
<dbReference type="GeneTree" id="ENSGT00940000160094"/>
<comment type="similarity">
    <text evidence="3 13">Belongs to the monovalent cation:proton antiporter 1 (CPA1) transporter (TC 2.A.36) family.</text>
</comment>
<feature type="transmembrane region" description="Helical" evidence="14">
    <location>
        <begin position="162"/>
        <end position="185"/>
    </location>
</feature>